<dbReference type="AlphaFoldDB" id="A0A1B7MJF0"/>
<protein>
    <submittedName>
        <fullName evidence="2">Uncharacterized protein</fullName>
    </submittedName>
</protein>
<organism evidence="2 3">
    <name type="scientific">Rhizopogon vinicolor AM-OR11-026</name>
    <dbReference type="NCBI Taxonomy" id="1314800"/>
    <lineage>
        <taxon>Eukaryota</taxon>
        <taxon>Fungi</taxon>
        <taxon>Dikarya</taxon>
        <taxon>Basidiomycota</taxon>
        <taxon>Agaricomycotina</taxon>
        <taxon>Agaricomycetes</taxon>
        <taxon>Agaricomycetidae</taxon>
        <taxon>Boletales</taxon>
        <taxon>Suillineae</taxon>
        <taxon>Rhizopogonaceae</taxon>
        <taxon>Rhizopogon</taxon>
    </lineage>
</organism>
<name>A0A1B7MJF0_9AGAM</name>
<dbReference type="InParanoid" id="A0A1B7MJF0"/>
<accession>A0A1B7MJF0</accession>
<gene>
    <name evidence="2" type="ORF">K503DRAFT_805007</name>
</gene>
<keyword evidence="3" id="KW-1185">Reference proteome</keyword>
<feature type="compositionally biased region" description="Basic residues" evidence="1">
    <location>
        <begin position="80"/>
        <end position="100"/>
    </location>
</feature>
<evidence type="ECO:0000256" key="1">
    <source>
        <dbReference type="SAM" id="MobiDB-lite"/>
    </source>
</evidence>
<evidence type="ECO:0000313" key="2">
    <source>
        <dbReference type="EMBL" id="OAX32708.1"/>
    </source>
</evidence>
<proteinExistence type="predicted"/>
<evidence type="ECO:0000313" key="3">
    <source>
        <dbReference type="Proteomes" id="UP000092154"/>
    </source>
</evidence>
<feature type="region of interest" description="Disordered" evidence="1">
    <location>
        <begin position="47"/>
        <end position="107"/>
    </location>
</feature>
<dbReference type="Proteomes" id="UP000092154">
    <property type="component" value="Unassembled WGS sequence"/>
</dbReference>
<reference evidence="2 3" key="1">
    <citation type="submission" date="2016-06" db="EMBL/GenBank/DDBJ databases">
        <title>Comparative genomics of the ectomycorrhizal sister species Rhizopogon vinicolor and Rhizopogon vesiculosus (Basidiomycota: Boletales) reveals a divergence of the mating type B locus.</title>
        <authorList>
            <consortium name="DOE Joint Genome Institute"/>
            <person name="Mujic A.B."/>
            <person name="Kuo A."/>
            <person name="Tritt A."/>
            <person name="Lipzen A."/>
            <person name="Chen C."/>
            <person name="Johnson J."/>
            <person name="Sharma A."/>
            <person name="Barry K."/>
            <person name="Grigoriev I.V."/>
            <person name="Spatafora J.W."/>
        </authorList>
    </citation>
    <scope>NUCLEOTIDE SEQUENCE [LARGE SCALE GENOMIC DNA]</scope>
    <source>
        <strain evidence="2 3">AM-OR11-026</strain>
    </source>
</reference>
<dbReference type="EMBL" id="KV448936">
    <property type="protein sequence ID" value="OAX32708.1"/>
    <property type="molecule type" value="Genomic_DNA"/>
</dbReference>
<feature type="compositionally biased region" description="Polar residues" evidence="1">
    <location>
        <begin position="59"/>
        <end position="74"/>
    </location>
</feature>
<sequence length="125" mass="14340">MRYNDCPTTESNDDGNSNFLQDGSAIFFTAVPLSQRTRDILMSDLCQHQPQRPAPESDPTVNANTTSNTFSHLTYSHAHVQFHPRQRSLRQKHTHQPPRSHRADFIRHEEEWQGAARICGGREES</sequence>